<feature type="transmembrane region" description="Helical" evidence="1">
    <location>
        <begin position="231"/>
        <end position="253"/>
    </location>
</feature>
<feature type="transmembrane region" description="Helical" evidence="1">
    <location>
        <begin position="27"/>
        <end position="52"/>
    </location>
</feature>
<proteinExistence type="predicted"/>
<evidence type="ECO:0000313" key="2">
    <source>
        <dbReference type="EMBL" id="KZT69513.1"/>
    </source>
</evidence>
<evidence type="ECO:0000313" key="3">
    <source>
        <dbReference type="Proteomes" id="UP000076727"/>
    </source>
</evidence>
<dbReference type="AlphaFoldDB" id="A0A165QII9"/>
<dbReference type="OrthoDB" id="3357408at2759"/>
<dbReference type="Proteomes" id="UP000076727">
    <property type="component" value="Unassembled WGS sequence"/>
</dbReference>
<feature type="transmembrane region" description="Helical" evidence="1">
    <location>
        <begin position="187"/>
        <end position="211"/>
    </location>
</feature>
<keyword evidence="1" id="KW-1133">Transmembrane helix</keyword>
<evidence type="ECO:0000256" key="1">
    <source>
        <dbReference type="SAM" id="Phobius"/>
    </source>
</evidence>
<dbReference type="STRING" id="1314783.A0A165QII9"/>
<keyword evidence="3" id="KW-1185">Reference proteome</keyword>
<keyword evidence="1" id="KW-0472">Membrane</keyword>
<protein>
    <submittedName>
        <fullName evidence="2">Uncharacterized protein</fullName>
    </submittedName>
</protein>
<name>A0A165QII9_9APHY</name>
<feature type="transmembrane region" description="Helical" evidence="1">
    <location>
        <begin position="67"/>
        <end position="89"/>
    </location>
</feature>
<dbReference type="EMBL" id="KV429057">
    <property type="protein sequence ID" value="KZT69513.1"/>
    <property type="molecule type" value="Genomic_DNA"/>
</dbReference>
<reference evidence="2 3" key="1">
    <citation type="journal article" date="2016" name="Mol. Biol. Evol.">
        <title>Comparative Genomics of Early-Diverging Mushroom-Forming Fungi Provides Insights into the Origins of Lignocellulose Decay Capabilities.</title>
        <authorList>
            <person name="Nagy L.G."/>
            <person name="Riley R."/>
            <person name="Tritt A."/>
            <person name="Adam C."/>
            <person name="Daum C."/>
            <person name="Floudas D."/>
            <person name="Sun H."/>
            <person name="Yadav J.S."/>
            <person name="Pangilinan J."/>
            <person name="Larsson K.H."/>
            <person name="Matsuura K."/>
            <person name="Barry K."/>
            <person name="Labutti K."/>
            <person name="Kuo R."/>
            <person name="Ohm R.A."/>
            <person name="Bhattacharya S.S."/>
            <person name="Shirouzu T."/>
            <person name="Yoshinaga Y."/>
            <person name="Martin F.M."/>
            <person name="Grigoriev I.V."/>
            <person name="Hibbett D.S."/>
        </authorList>
    </citation>
    <scope>NUCLEOTIDE SEQUENCE [LARGE SCALE GENOMIC DNA]</scope>
    <source>
        <strain evidence="2 3">L-15889</strain>
    </source>
</reference>
<organism evidence="2 3">
    <name type="scientific">Daedalea quercina L-15889</name>
    <dbReference type="NCBI Taxonomy" id="1314783"/>
    <lineage>
        <taxon>Eukaryota</taxon>
        <taxon>Fungi</taxon>
        <taxon>Dikarya</taxon>
        <taxon>Basidiomycota</taxon>
        <taxon>Agaricomycotina</taxon>
        <taxon>Agaricomycetes</taxon>
        <taxon>Polyporales</taxon>
        <taxon>Fomitopsis</taxon>
    </lineage>
</organism>
<keyword evidence="1" id="KW-0812">Transmembrane</keyword>
<accession>A0A165QII9</accession>
<feature type="transmembrane region" description="Helical" evidence="1">
    <location>
        <begin position="146"/>
        <end position="167"/>
    </location>
</feature>
<sequence>MTSITALHDISPIHCTMRNFPLAEAQLTALFMQSIMYGVHAVAFTSCIYTWFKHSSSSTDIGATRRWLWMLISITFFIVGTCDVFFNYYHNLVAFIFYRGPGGASEEFAQFTNRVNFMRVRAITSLHPFQIYRCWLVHAYSRRRTIVAIMPLVLWLGWLALTIVLVYYSVALKNATSIPATQKIQPFIYACYSISLTINIFSTGLIIDRLWRFHRRDAEIFRQDWRVPGRLDFVQIIVIIVESALLYTATVIICMVLDVAGTDAYYGATDISLEAAGISFDLITIRIWNGVSTEQTQIFANTALRLSKTRMTAPHDKEASTASTDILGCCNTTLSLRRSPEGMILKSLIIPSSVNG</sequence>
<gene>
    <name evidence="2" type="ORF">DAEQUDRAFT_710009</name>
</gene>